<dbReference type="EMBL" id="JACHKY010000002">
    <property type="protein sequence ID" value="MBB4797554.1"/>
    <property type="molecule type" value="Genomic_DNA"/>
</dbReference>
<gene>
    <name evidence="1" type="ORF">HNP32_001278</name>
</gene>
<evidence type="ECO:0000313" key="1">
    <source>
        <dbReference type="EMBL" id="MBB4797554.1"/>
    </source>
</evidence>
<dbReference type="RefSeq" id="WP_184268244.1">
    <property type="nucleotide sequence ID" value="NZ_JACHKY010000002.1"/>
</dbReference>
<sequence>MLTNPILADRHERLPAWTRAFLRAGFKPAFVAELFRMDVHDLLQITKEPS</sequence>
<organism evidence="1 2">
    <name type="scientific">Brevundimonas bullata</name>
    <dbReference type="NCBI Taxonomy" id="13160"/>
    <lineage>
        <taxon>Bacteria</taxon>
        <taxon>Pseudomonadati</taxon>
        <taxon>Pseudomonadota</taxon>
        <taxon>Alphaproteobacteria</taxon>
        <taxon>Caulobacterales</taxon>
        <taxon>Caulobacteraceae</taxon>
        <taxon>Brevundimonas</taxon>
    </lineage>
</organism>
<dbReference type="Proteomes" id="UP000539957">
    <property type="component" value="Unassembled WGS sequence"/>
</dbReference>
<proteinExistence type="predicted"/>
<evidence type="ECO:0000313" key="2">
    <source>
        <dbReference type="Proteomes" id="UP000539957"/>
    </source>
</evidence>
<reference evidence="1 2" key="1">
    <citation type="submission" date="2020-08" db="EMBL/GenBank/DDBJ databases">
        <title>Functional genomics of gut bacteria from endangered species of beetles.</title>
        <authorList>
            <person name="Carlos-Shanley C."/>
        </authorList>
    </citation>
    <scope>NUCLEOTIDE SEQUENCE [LARGE SCALE GENOMIC DNA]</scope>
    <source>
        <strain evidence="1 2">S00123</strain>
    </source>
</reference>
<dbReference type="AlphaFoldDB" id="A0A7W7N3P4"/>
<comment type="caution">
    <text evidence="1">The sequence shown here is derived from an EMBL/GenBank/DDBJ whole genome shotgun (WGS) entry which is preliminary data.</text>
</comment>
<keyword evidence="2" id="KW-1185">Reference proteome</keyword>
<name>A0A7W7N3P4_9CAUL</name>
<accession>A0A7W7N3P4</accession>
<protein>
    <submittedName>
        <fullName evidence="1">Uncharacterized protein</fullName>
    </submittedName>
</protein>